<evidence type="ECO:0000313" key="2">
    <source>
        <dbReference type="Proteomes" id="UP000245956"/>
    </source>
</evidence>
<organism evidence="1 2">
    <name type="scientific">Purpureocillium lilacinum</name>
    <name type="common">Paecilomyces lilacinus</name>
    <dbReference type="NCBI Taxonomy" id="33203"/>
    <lineage>
        <taxon>Eukaryota</taxon>
        <taxon>Fungi</taxon>
        <taxon>Dikarya</taxon>
        <taxon>Ascomycota</taxon>
        <taxon>Pezizomycotina</taxon>
        <taxon>Sordariomycetes</taxon>
        <taxon>Hypocreomycetidae</taxon>
        <taxon>Hypocreales</taxon>
        <taxon>Ophiocordycipitaceae</taxon>
        <taxon>Purpureocillium</taxon>
    </lineage>
</organism>
<dbReference type="AlphaFoldDB" id="A0A2U3DT65"/>
<name>A0A2U3DT65_PURLI</name>
<sequence length="303" mass="34515">MYIGDVRHALETVRRYHIPTFSSLTLVEFPSPGATDFDRVRRDTLEFVKTILPEWPIISVDQVYRIFHAYHNRPVPEKAAESHIFWLILSLGDLICHLRQARTYEMEEKFGAPMTDLFLLRRPANIVTLQIRVLEILRCRYAGYVKICDVDSLVQEASGDIDLFSSVAKWTYVNLLWDSPTAVSSTIDPETLPWPSEHYFTGMFGEAAWHRFVAKCVNTIALYKLQCGSPMMDLMFGGDSGQALGWIRHTAPSLISVYTAMGDGLLVQGDVYQLAESCATNCELCLLTIQKLDHVNRLFMLQQ</sequence>
<reference evidence="1 2" key="1">
    <citation type="journal article" date="2016" name="Front. Microbiol.">
        <title>Genome and transcriptome sequences reveal the specific parasitism of the nematophagous Purpureocillium lilacinum 36-1.</title>
        <authorList>
            <person name="Xie J."/>
            <person name="Li S."/>
            <person name="Mo C."/>
            <person name="Xiao X."/>
            <person name="Peng D."/>
            <person name="Wang G."/>
            <person name="Xiao Y."/>
        </authorList>
    </citation>
    <scope>NUCLEOTIDE SEQUENCE [LARGE SCALE GENOMIC DNA]</scope>
    <source>
        <strain evidence="1 2">36-1</strain>
    </source>
</reference>
<accession>A0A2U3DT65</accession>
<gene>
    <name evidence="1" type="ORF">PCL_07048</name>
</gene>
<protein>
    <submittedName>
        <fullName evidence="1">Uncharacterized protein</fullName>
    </submittedName>
</protein>
<proteinExistence type="predicted"/>
<dbReference type="Proteomes" id="UP000245956">
    <property type="component" value="Unassembled WGS sequence"/>
</dbReference>
<evidence type="ECO:0000313" key="1">
    <source>
        <dbReference type="EMBL" id="PWI65447.1"/>
    </source>
</evidence>
<dbReference type="EMBL" id="LCWV01000033">
    <property type="protein sequence ID" value="PWI65447.1"/>
    <property type="molecule type" value="Genomic_DNA"/>
</dbReference>
<comment type="caution">
    <text evidence="1">The sequence shown here is derived from an EMBL/GenBank/DDBJ whole genome shotgun (WGS) entry which is preliminary data.</text>
</comment>